<dbReference type="PROSITE" id="PS50109">
    <property type="entry name" value="HIS_KIN"/>
    <property type="match status" value="1"/>
</dbReference>
<evidence type="ECO:0000259" key="14">
    <source>
        <dbReference type="PROSITE" id="PS50113"/>
    </source>
</evidence>
<dbReference type="InterPro" id="IPR036890">
    <property type="entry name" value="HATPase_C_sf"/>
</dbReference>
<evidence type="ECO:0000313" key="16">
    <source>
        <dbReference type="Proteomes" id="UP001595898"/>
    </source>
</evidence>
<evidence type="ECO:0000256" key="1">
    <source>
        <dbReference type="ARBA" id="ARBA00000085"/>
    </source>
</evidence>
<keyword evidence="16" id="KW-1185">Reference proteome</keyword>
<dbReference type="GO" id="GO:0005524">
    <property type="term" value="F:ATP binding"/>
    <property type="evidence" value="ECO:0007669"/>
    <property type="project" value="UniProtKB-KW"/>
</dbReference>
<evidence type="ECO:0000313" key="15">
    <source>
        <dbReference type="EMBL" id="MFC4544627.1"/>
    </source>
</evidence>
<evidence type="ECO:0000256" key="5">
    <source>
        <dbReference type="ARBA" id="ARBA00022692"/>
    </source>
</evidence>
<dbReference type="EC" id="2.7.13.3" evidence="3"/>
<dbReference type="InterPro" id="IPR003594">
    <property type="entry name" value="HATPase_dom"/>
</dbReference>
<organism evidence="15 16">
    <name type="scientific">Halosolutus amylolyticus</name>
    <dbReference type="NCBI Taxonomy" id="2932267"/>
    <lineage>
        <taxon>Archaea</taxon>
        <taxon>Methanobacteriati</taxon>
        <taxon>Methanobacteriota</taxon>
        <taxon>Stenosarchaea group</taxon>
        <taxon>Halobacteria</taxon>
        <taxon>Halobacteriales</taxon>
        <taxon>Natrialbaceae</taxon>
        <taxon>Halosolutus</taxon>
    </lineage>
</organism>
<comment type="catalytic activity">
    <reaction evidence="1">
        <text>ATP + protein L-histidine = ADP + protein N-phospho-L-histidine.</text>
        <dbReference type="EC" id="2.7.13.3"/>
    </reaction>
</comment>
<feature type="domain" description="PAS" evidence="13">
    <location>
        <begin position="28"/>
        <end position="79"/>
    </location>
</feature>
<feature type="domain" description="PAC" evidence="14">
    <location>
        <begin position="81"/>
        <end position="131"/>
    </location>
</feature>
<comment type="caution">
    <text evidence="15">The sequence shown here is derived from an EMBL/GenBank/DDBJ whole genome shotgun (WGS) entry which is preliminary data.</text>
</comment>
<comment type="subcellular location">
    <subcellularLocation>
        <location evidence="2">Membrane</location>
        <topology evidence="2">Multi-pass membrane protein</topology>
    </subcellularLocation>
</comment>
<evidence type="ECO:0000256" key="11">
    <source>
        <dbReference type="ARBA" id="ARBA00023136"/>
    </source>
</evidence>
<dbReference type="InterPro" id="IPR000700">
    <property type="entry name" value="PAS-assoc_C"/>
</dbReference>
<keyword evidence="7" id="KW-0418">Kinase</keyword>
<dbReference type="SMART" id="SM00387">
    <property type="entry name" value="HATPase_c"/>
    <property type="match status" value="1"/>
</dbReference>
<dbReference type="Pfam" id="PF13426">
    <property type="entry name" value="PAS_9"/>
    <property type="match status" value="1"/>
</dbReference>
<dbReference type="GO" id="GO:0000160">
    <property type="term" value="P:phosphorelay signal transduction system"/>
    <property type="evidence" value="ECO:0007669"/>
    <property type="project" value="UniProtKB-KW"/>
</dbReference>
<dbReference type="Gene3D" id="3.30.565.10">
    <property type="entry name" value="Histidine kinase-like ATPase, C-terminal domain"/>
    <property type="match status" value="1"/>
</dbReference>
<dbReference type="PANTHER" id="PTHR42878">
    <property type="entry name" value="TWO-COMPONENT HISTIDINE KINASE"/>
    <property type="match status" value="1"/>
</dbReference>
<dbReference type="PROSITE" id="PS50113">
    <property type="entry name" value="PAC"/>
    <property type="match status" value="1"/>
</dbReference>
<proteinExistence type="predicted"/>
<dbReference type="GO" id="GO:0004673">
    <property type="term" value="F:protein histidine kinase activity"/>
    <property type="evidence" value="ECO:0007669"/>
    <property type="project" value="UniProtKB-EC"/>
</dbReference>
<keyword evidence="10" id="KW-0902">Two-component regulatory system</keyword>
<dbReference type="InterPro" id="IPR035965">
    <property type="entry name" value="PAS-like_dom_sf"/>
</dbReference>
<reference evidence="15 16" key="1">
    <citation type="journal article" date="2019" name="Int. J. Syst. Evol. Microbiol.">
        <title>The Global Catalogue of Microorganisms (GCM) 10K type strain sequencing project: providing services to taxonomists for standard genome sequencing and annotation.</title>
        <authorList>
            <consortium name="The Broad Institute Genomics Platform"/>
            <consortium name="The Broad Institute Genome Sequencing Center for Infectious Disease"/>
            <person name="Wu L."/>
            <person name="Ma J."/>
        </authorList>
    </citation>
    <scope>NUCLEOTIDE SEQUENCE [LARGE SCALE GENOMIC DNA]</scope>
    <source>
        <strain evidence="15 16">WLHS5</strain>
    </source>
</reference>
<evidence type="ECO:0000256" key="4">
    <source>
        <dbReference type="ARBA" id="ARBA00022679"/>
    </source>
</evidence>
<dbReference type="PANTHER" id="PTHR42878:SF7">
    <property type="entry name" value="SENSOR HISTIDINE KINASE GLRK"/>
    <property type="match status" value="1"/>
</dbReference>
<dbReference type="RefSeq" id="WP_250142250.1">
    <property type="nucleotide sequence ID" value="NZ_JALIQP010000006.1"/>
</dbReference>
<evidence type="ECO:0000256" key="7">
    <source>
        <dbReference type="ARBA" id="ARBA00022777"/>
    </source>
</evidence>
<keyword evidence="4" id="KW-0808">Transferase</keyword>
<dbReference type="InterPro" id="IPR005467">
    <property type="entry name" value="His_kinase_dom"/>
</dbReference>
<keyword evidence="8" id="KW-0067">ATP-binding</keyword>
<dbReference type="SUPFAM" id="SSF55874">
    <property type="entry name" value="ATPase domain of HSP90 chaperone/DNA topoisomerase II/histidine kinase"/>
    <property type="match status" value="1"/>
</dbReference>
<evidence type="ECO:0000259" key="12">
    <source>
        <dbReference type="PROSITE" id="PS50109"/>
    </source>
</evidence>
<evidence type="ECO:0000256" key="9">
    <source>
        <dbReference type="ARBA" id="ARBA00022989"/>
    </source>
</evidence>
<dbReference type="PROSITE" id="PS50112">
    <property type="entry name" value="PAS"/>
    <property type="match status" value="1"/>
</dbReference>
<dbReference type="CDD" id="cd00130">
    <property type="entry name" value="PAS"/>
    <property type="match status" value="1"/>
</dbReference>
<evidence type="ECO:0000256" key="8">
    <source>
        <dbReference type="ARBA" id="ARBA00022840"/>
    </source>
</evidence>
<accession>A0ABD5PVY3</accession>
<evidence type="ECO:0000256" key="2">
    <source>
        <dbReference type="ARBA" id="ARBA00004141"/>
    </source>
</evidence>
<dbReference type="Proteomes" id="UP001595898">
    <property type="component" value="Unassembled WGS sequence"/>
</dbReference>
<sequence length="348" mass="39237">MDDTQDVVLPSAFDDLDIGITLREPETGQLIDMNEQVERIYGYSREELLEMKIEEYTAPSTKFSQDSAIRRIHAAADGNSQVFEWRVERSNGELVWVRVCLNQTTIGGNTYVVAEIRDISEYKARERRLRLLNRVVRHNLRNETNVLMGYADRLKSAVEEKTLEQEVETILEIATEIGTLSDSIQQIEEIAKPDATQRSPSNIADLVREVVTETRAEYTDIELTVDIRADVWVSADRGLRHAIKHAIENAIVHNDRDTSSVEVLITTVPDTDQGEIRIIDTGPAIPDVEVDVLREDITASTTYHGSGVGLWVMQWCVDSLGGELVFDENSPRGNVVRFVLPQIDVSET</sequence>
<keyword evidence="5" id="KW-0812">Transmembrane</keyword>
<dbReference type="InterPro" id="IPR000014">
    <property type="entry name" value="PAS"/>
</dbReference>
<evidence type="ECO:0000256" key="3">
    <source>
        <dbReference type="ARBA" id="ARBA00012438"/>
    </source>
</evidence>
<dbReference type="Pfam" id="PF02518">
    <property type="entry name" value="HATPase_c"/>
    <property type="match status" value="1"/>
</dbReference>
<protein>
    <recommendedName>
        <fullName evidence="3">histidine kinase</fullName>
        <ecNumber evidence="3">2.7.13.3</ecNumber>
    </recommendedName>
</protein>
<dbReference type="Gene3D" id="3.30.450.20">
    <property type="entry name" value="PAS domain"/>
    <property type="match status" value="1"/>
</dbReference>
<dbReference type="InterPro" id="IPR050351">
    <property type="entry name" value="BphY/WalK/GraS-like"/>
</dbReference>
<dbReference type="SUPFAM" id="SSF55785">
    <property type="entry name" value="PYP-like sensor domain (PAS domain)"/>
    <property type="match status" value="1"/>
</dbReference>
<gene>
    <name evidence="15" type="ORF">ACFO5R_22090</name>
</gene>
<evidence type="ECO:0000256" key="10">
    <source>
        <dbReference type="ARBA" id="ARBA00023012"/>
    </source>
</evidence>
<keyword evidence="9" id="KW-1133">Transmembrane helix</keyword>
<dbReference type="NCBIfam" id="TIGR00229">
    <property type="entry name" value="sensory_box"/>
    <property type="match status" value="1"/>
</dbReference>
<evidence type="ECO:0000259" key="13">
    <source>
        <dbReference type="PROSITE" id="PS50112"/>
    </source>
</evidence>
<dbReference type="AlphaFoldDB" id="A0ABD5PVY3"/>
<keyword evidence="11" id="KW-0472">Membrane</keyword>
<feature type="domain" description="Histidine kinase" evidence="12">
    <location>
        <begin position="135"/>
        <end position="344"/>
    </location>
</feature>
<dbReference type="EMBL" id="JBHSFA010000012">
    <property type="protein sequence ID" value="MFC4544627.1"/>
    <property type="molecule type" value="Genomic_DNA"/>
</dbReference>
<keyword evidence="6" id="KW-0547">Nucleotide-binding</keyword>
<evidence type="ECO:0000256" key="6">
    <source>
        <dbReference type="ARBA" id="ARBA00022741"/>
    </source>
</evidence>
<dbReference type="GO" id="GO:0016020">
    <property type="term" value="C:membrane"/>
    <property type="evidence" value="ECO:0007669"/>
    <property type="project" value="UniProtKB-SubCell"/>
</dbReference>
<name>A0ABD5PVY3_9EURY</name>